<proteinExistence type="predicted"/>
<reference evidence="1" key="1">
    <citation type="submission" date="2014-12" db="EMBL/GenBank/DDBJ databases">
        <title>Insight into the proteome of Arion vulgaris.</title>
        <authorList>
            <person name="Aradska J."/>
            <person name="Bulat T."/>
            <person name="Smidak R."/>
            <person name="Sarate P."/>
            <person name="Gangsoo J."/>
            <person name="Sialana F."/>
            <person name="Bilban M."/>
            <person name="Lubec G."/>
        </authorList>
    </citation>
    <scope>NUCLEOTIDE SEQUENCE</scope>
    <source>
        <tissue evidence="1">Skin</tissue>
    </source>
</reference>
<dbReference type="AlphaFoldDB" id="A0A0B6Y8I2"/>
<accession>A0A0B6Y8I2</accession>
<organism evidence="1">
    <name type="scientific">Arion vulgaris</name>
    <dbReference type="NCBI Taxonomy" id="1028688"/>
    <lineage>
        <taxon>Eukaryota</taxon>
        <taxon>Metazoa</taxon>
        <taxon>Spiralia</taxon>
        <taxon>Lophotrochozoa</taxon>
        <taxon>Mollusca</taxon>
        <taxon>Gastropoda</taxon>
        <taxon>Heterobranchia</taxon>
        <taxon>Euthyneura</taxon>
        <taxon>Panpulmonata</taxon>
        <taxon>Eupulmonata</taxon>
        <taxon>Stylommatophora</taxon>
        <taxon>Helicina</taxon>
        <taxon>Arionoidea</taxon>
        <taxon>Arionidae</taxon>
        <taxon>Arion</taxon>
    </lineage>
</organism>
<feature type="non-terminal residue" evidence="1">
    <location>
        <position position="62"/>
    </location>
</feature>
<sequence>MICFLLTHVCMLPHHFVCLLLLASYSKQHTSDFMCFQAHLFIFINDLLTHTYIASLIKKPFT</sequence>
<evidence type="ECO:0000313" key="1">
    <source>
        <dbReference type="EMBL" id="CEK52652.1"/>
    </source>
</evidence>
<protein>
    <submittedName>
        <fullName evidence="1">Uncharacterized protein</fullName>
    </submittedName>
</protein>
<dbReference type="EMBL" id="HACG01005787">
    <property type="protein sequence ID" value="CEK52652.1"/>
    <property type="molecule type" value="Transcribed_RNA"/>
</dbReference>
<gene>
    <name evidence="1" type="primary">ORF17565</name>
</gene>
<name>A0A0B6Y8I2_9EUPU</name>